<evidence type="ECO:0000256" key="2">
    <source>
        <dbReference type="ARBA" id="ARBA00000909"/>
    </source>
</evidence>
<keyword evidence="11 17" id="KW-0413">Isomerase</keyword>
<dbReference type="InterPro" id="IPR004443">
    <property type="entry name" value="YjeF_N_dom"/>
</dbReference>
<dbReference type="PIRSF" id="PIRSF017184">
    <property type="entry name" value="Nnr"/>
    <property type="match status" value="1"/>
</dbReference>
<evidence type="ECO:0000256" key="15">
    <source>
        <dbReference type="ARBA" id="ARBA00048238"/>
    </source>
</evidence>
<keyword evidence="5 17" id="KW-0479">Metal-binding</keyword>
<evidence type="ECO:0000256" key="13">
    <source>
        <dbReference type="ARBA" id="ARBA00023268"/>
    </source>
</evidence>
<comment type="caution">
    <text evidence="20">The sequence shown here is derived from an EMBL/GenBank/DDBJ whole genome shotgun (WGS) entry which is preliminary data.</text>
</comment>
<evidence type="ECO:0000256" key="14">
    <source>
        <dbReference type="ARBA" id="ARBA00025153"/>
    </source>
</evidence>
<evidence type="ECO:0000256" key="5">
    <source>
        <dbReference type="ARBA" id="ARBA00022723"/>
    </source>
</evidence>
<dbReference type="InterPro" id="IPR029056">
    <property type="entry name" value="Ribokinase-like"/>
</dbReference>
<evidence type="ECO:0000256" key="3">
    <source>
        <dbReference type="ARBA" id="ARBA00006001"/>
    </source>
</evidence>
<comment type="similarity">
    <text evidence="3 17">In the N-terminal section; belongs to the NnrE/AIBP family.</text>
</comment>
<dbReference type="GO" id="GO:0110051">
    <property type="term" value="P:metabolite repair"/>
    <property type="evidence" value="ECO:0007669"/>
    <property type="project" value="TreeGrafter"/>
</dbReference>
<evidence type="ECO:0000259" key="19">
    <source>
        <dbReference type="PROSITE" id="PS51385"/>
    </source>
</evidence>
<dbReference type="Pfam" id="PF03853">
    <property type="entry name" value="YjeF_N"/>
    <property type="match status" value="1"/>
</dbReference>
<reference evidence="20 21" key="1">
    <citation type="submission" date="2018-02" db="EMBL/GenBank/DDBJ databases">
        <title>Novel Leptospira species isolated from soil and water in Japan.</title>
        <authorList>
            <person name="Nakao R."/>
            <person name="Masuzawa T."/>
        </authorList>
    </citation>
    <scope>NUCLEOTIDE SEQUENCE [LARGE SCALE GENOMIC DNA]</scope>
    <source>
        <strain evidence="20 21">YH101</strain>
    </source>
</reference>
<dbReference type="GO" id="GO:0005524">
    <property type="term" value="F:ATP binding"/>
    <property type="evidence" value="ECO:0007669"/>
    <property type="project" value="UniProtKB-UniRule"/>
</dbReference>
<comment type="catalytic activity">
    <reaction evidence="2 17">
        <text>(6R)-NADPHX = (6S)-NADPHX</text>
        <dbReference type="Rhea" id="RHEA:32227"/>
        <dbReference type="ChEBI" id="CHEBI:64076"/>
        <dbReference type="ChEBI" id="CHEBI:64077"/>
        <dbReference type="EC" id="5.1.99.6"/>
    </reaction>
</comment>
<comment type="cofactor">
    <cofactor evidence="17">
        <name>K(+)</name>
        <dbReference type="ChEBI" id="CHEBI:29103"/>
    </cofactor>
    <text evidence="17">Binds 1 potassium ion per subunit.</text>
</comment>
<evidence type="ECO:0000256" key="7">
    <source>
        <dbReference type="ARBA" id="ARBA00022840"/>
    </source>
</evidence>
<evidence type="ECO:0000313" key="20">
    <source>
        <dbReference type="EMBL" id="GBF49297.1"/>
    </source>
</evidence>
<comment type="catalytic activity">
    <reaction evidence="1 17">
        <text>(6R)-NADHX = (6S)-NADHX</text>
        <dbReference type="Rhea" id="RHEA:32215"/>
        <dbReference type="ChEBI" id="CHEBI:64074"/>
        <dbReference type="ChEBI" id="CHEBI:64075"/>
        <dbReference type="EC" id="5.1.99.6"/>
    </reaction>
</comment>
<dbReference type="EC" id="5.1.99.6" evidence="17"/>
<dbReference type="SUPFAM" id="SSF64153">
    <property type="entry name" value="YjeF N-terminal domain-like"/>
    <property type="match status" value="1"/>
</dbReference>
<keyword evidence="21" id="KW-1185">Reference proteome</keyword>
<dbReference type="Gene3D" id="3.40.50.10260">
    <property type="entry name" value="YjeF N-terminal domain"/>
    <property type="match status" value="1"/>
</dbReference>
<dbReference type="PANTHER" id="PTHR12592:SF0">
    <property type="entry name" value="ATP-DEPENDENT (S)-NAD(P)H-HYDRATE DEHYDRATASE"/>
    <property type="match status" value="1"/>
</dbReference>
<keyword evidence="6 17" id="KW-0547">Nucleotide-binding</keyword>
<evidence type="ECO:0000256" key="1">
    <source>
        <dbReference type="ARBA" id="ARBA00000013"/>
    </source>
</evidence>
<name>A0A2P2DXC9_9LEPT</name>
<dbReference type="GO" id="GO:0052855">
    <property type="term" value="F:ADP-dependent NAD(P)H-hydrate dehydratase activity"/>
    <property type="evidence" value="ECO:0007669"/>
    <property type="project" value="UniProtKB-UniRule"/>
</dbReference>
<evidence type="ECO:0000256" key="8">
    <source>
        <dbReference type="ARBA" id="ARBA00022857"/>
    </source>
</evidence>
<evidence type="ECO:0000256" key="16">
    <source>
        <dbReference type="ARBA" id="ARBA00049209"/>
    </source>
</evidence>
<dbReference type="SUPFAM" id="SSF53613">
    <property type="entry name" value="Ribokinase-like"/>
    <property type="match status" value="1"/>
</dbReference>
<dbReference type="EC" id="4.2.1.136" evidence="17"/>
<dbReference type="Proteomes" id="UP000245133">
    <property type="component" value="Unassembled WGS sequence"/>
</dbReference>
<keyword evidence="8 17" id="KW-0521">NADP</keyword>
<dbReference type="EMBL" id="BFBB01000002">
    <property type="protein sequence ID" value="GBF49297.1"/>
    <property type="molecule type" value="Genomic_DNA"/>
</dbReference>
<evidence type="ECO:0000256" key="9">
    <source>
        <dbReference type="ARBA" id="ARBA00022958"/>
    </source>
</evidence>
<dbReference type="InterPro" id="IPR030677">
    <property type="entry name" value="Nnr"/>
</dbReference>
<dbReference type="AlphaFoldDB" id="A0A2P2DXC9"/>
<keyword evidence="9 17" id="KW-0630">Potassium</keyword>
<organism evidence="20 21">
    <name type="scientific">Leptospira ryugenii</name>
    <dbReference type="NCBI Taxonomy" id="1917863"/>
    <lineage>
        <taxon>Bacteria</taxon>
        <taxon>Pseudomonadati</taxon>
        <taxon>Spirochaetota</taxon>
        <taxon>Spirochaetia</taxon>
        <taxon>Leptospirales</taxon>
        <taxon>Leptospiraceae</taxon>
        <taxon>Leptospira</taxon>
    </lineage>
</organism>
<evidence type="ECO:0000256" key="6">
    <source>
        <dbReference type="ARBA" id="ARBA00022741"/>
    </source>
</evidence>
<gene>
    <name evidence="20" type="ORF">LPTSP4_08070</name>
</gene>
<evidence type="ECO:0000313" key="21">
    <source>
        <dbReference type="Proteomes" id="UP000245133"/>
    </source>
</evidence>
<comment type="similarity">
    <text evidence="4 17">In the C-terminal section; belongs to the NnrD/CARKD family.</text>
</comment>
<dbReference type="CDD" id="cd01171">
    <property type="entry name" value="YXKO-related"/>
    <property type="match status" value="1"/>
</dbReference>
<dbReference type="RefSeq" id="WP_167836905.1">
    <property type="nucleotide sequence ID" value="NZ_BFBB01000002.1"/>
</dbReference>
<evidence type="ECO:0000256" key="17">
    <source>
        <dbReference type="PIRNR" id="PIRNR017184"/>
    </source>
</evidence>
<keyword evidence="13" id="KW-0511">Multifunctional enzyme</keyword>
<feature type="domain" description="YjeF N-terminal" evidence="19">
    <location>
        <begin position="15"/>
        <end position="222"/>
    </location>
</feature>
<dbReference type="GO" id="GO:0046872">
    <property type="term" value="F:metal ion binding"/>
    <property type="evidence" value="ECO:0007669"/>
    <property type="project" value="UniProtKB-UniRule"/>
</dbReference>
<evidence type="ECO:0000256" key="4">
    <source>
        <dbReference type="ARBA" id="ARBA00009524"/>
    </source>
</evidence>
<keyword evidence="12 17" id="KW-0456">Lyase</keyword>
<dbReference type="PROSITE" id="PS51383">
    <property type="entry name" value="YJEF_C_3"/>
    <property type="match status" value="1"/>
</dbReference>
<comment type="catalytic activity">
    <reaction evidence="15 17">
        <text>(6S)-NADHX + ADP = AMP + phosphate + NADH + H(+)</text>
        <dbReference type="Rhea" id="RHEA:32223"/>
        <dbReference type="ChEBI" id="CHEBI:15378"/>
        <dbReference type="ChEBI" id="CHEBI:43474"/>
        <dbReference type="ChEBI" id="CHEBI:57945"/>
        <dbReference type="ChEBI" id="CHEBI:64074"/>
        <dbReference type="ChEBI" id="CHEBI:456215"/>
        <dbReference type="ChEBI" id="CHEBI:456216"/>
        <dbReference type="EC" id="4.2.1.136"/>
    </reaction>
</comment>
<evidence type="ECO:0000259" key="18">
    <source>
        <dbReference type="PROSITE" id="PS51383"/>
    </source>
</evidence>
<keyword evidence="7 17" id="KW-0067">ATP-binding</keyword>
<sequence>MDLNRSIALYSSEESKAIETYTKEKLQFSGQTLMGMAAISIFHANEELFETADEIWIFAGTGGNGGDGYALANILFEEGHSVRIFSFGDPKPAESIYYKNLCVQKGISIFPIQEFLHISRTAKEETILGIDAILGIGLRGPLREDWKDYFVAINSSDVFFHMVSLDTASGYTGQIDPLERFIFADTIEEIGTRKWNNIGYTNDGSLVPRFYQSIGFPLRSMGEAVLLPKRFYWEKSEIDPILSKLKRKVTSHKYKSGAAIFMGGSSGYEGAILLSHSAFHTLGGGISKIYTSSPLLKESSLQEDPSRMIEVGDLLDSDPMFAKVQTFVIGPGLLSQPPSLSSIVFPDTCQIILDAGAIPSHPGQLPKGGNTILTPHVGEFQKLVGRICNDLDEVYTAGMDYCLNNKVNILYKSYFNIYFRKDGNCYVWESPNEKLASMGTGDVLTGVLARFLSLGWSDLESVYASLQLLDLTREMEESYPSAFQILQFLGERV</sequence>
<dbReference type="Pfam" id="PF01256">
    <property type="entry name" value="Carb_kinase"/>
    <property type="match status" value="1"/>
</dbReference>
<evidence type="ECO:0000256" key="12">
    <source>
        <dbReference type="ARBA" id="ARBA00023239"/>
    </source>
</evidence>
<keyword evidence="10 17" id="KW-0520">NAD</keyword>
<dbReference type="InterPro" id="IPR000631">
    <property type="entry name" value="CARKD"/>
</dbReference>
<proteinExistence type="inferred from homology"/>
<dbReference type="InterPro" id="IPR036652">
    <property type="entry name" value="YjeF_N_dom_sf"/>
</dbReference>
<dbReference type="PANTHER" id="PTHR12592">
    <property type="entry name" value="ATP-DEPENDENT (S)-NAD(P)H-HYDRATE DEHYDRATASE FAMILY MEMBER"/>
    <property type="match status" value="1"/>
</dbReference>
<comment type="catalytic activity">
    <reaction evidence="16 17">
        <text>(6S)-NADPHX + ADP = AMP + phosphate + NADPH + H(+)</text>
        <dbReference type="Rhea" id="RHEA:32235"/>
        <dbReference type="ChEBI" id="CHEBI:15378"/>
        <dbReference type="ChEBI" id="CHEBI:43474"/>
        <dbReference type="ChEBI" id="CHEBI:57783"/>
        <dbReference type="ChEBI" id="CHEBI:64076"/>
        <dbReference type="ChEBI" id="CHEBI:456215"/>
        <dbReference type="ChEBI" id="CHEBI:456216"/>
        <dbReference type="EC" id="4.2.1.136"/>
    </reaction>
</comment>
<dbReference type="Gene3D" id="3.40.1190.20">
    <property type="match status" value="1"/>
</dbReference>
<evidence type="ECO:0000256" key="11">
    <source>
        <dbReference type="ARBA" id="ARBA00023235"/>
    </source>
</evidence>
<evidence type="ECO:0000256" key="10">
    <source>
        <dbReference type="ARBA" id="ARBA00023027"/>
    </source>
</evidence>
<protein>
    <recommendedName>
        <fullName evidence="17">Bifunctional NAD(P)H-hydrate repair enzyme</fullName>
    </recommendedName>
    <alternativeName>
        <fullName evidence="17">Nicotinamide nucleotide repair protein</fullName>
    </alternativeName>
    <domain>
        <recommendedName>
            <fullName evidence="17">ADP-dependent (S)-NAD(P)H-hydrate dehydratase</fullName>
            <ecNumber evidence="17">4.2.1.136</ecNumber>
        </recommendedName>
        <alternativeName>
            <fullName evidence="17">ADP-dependent NAD(P)HX dehydratase</fullName>
        </alternativeName>
    </domain>
    <domain>
        <recommendedName>
            <fullName evidence="17">NAD(P)H-hydrate epimerase</fullName>
            <ecNumber evidence="17">5.1.99.6</ecNumber>
        </recommendedName>
    </domain>
</protein>
<accession>A0A2P2DXC9</accession>
<dbReference type="GO" id="GO:0052856">
    <property type="term" value="F:NAD(P)HX epimerase activity"/>
    <property type="evidence" value="ECO:0007669"/>
    <property type="project" value="UniProtKB-EC"/>
</dbReference>
<dbReference type="PROSITE" id="PS51385">
    <property type="entry name" value="YJEF_N"/>
    <property type="match status" value="1"/>
</dbReference>
<comment type="function">
    <text evidence="14 17">Bifunctional enzyme that catalyzes the epimerization of the S- and R-forms of NAD(P)HX and the dehydration of the S-form of NAD(P)HX at the expense of ADP, which is converted to AMP. This allows the repair of both epimers of NAD(P)HX, a damaged form of NAD(P)H that is a result of enzymatic or heat-dependent hydration.</text>
</comment>
<feature type="domain" description="YjeF C-terminal" evidence="18">
    <location>
        <begin position="236"/>
        <end position="493"/>
    </location>
</feature>